<dbReference type="KEGG" id="aco:Amico_0456"/>
<dbReference type="Proteomes" id="UP000002366">
    <property type="component" value="Chromosome"/>
</dbReference>
<dbReference type="HOGENOM" id="CLU_040933_1_0_0"/>
<dbReference type="GO" id="GO:0006779">
    <property type="term" value="P:porphyrin-containing compound biosynthetic process"/>
    <property type="evidence" value="ECO:0007669"/>
    <property type="project" value="InterPro"/>
</dbReference>
<feature type="domain" description="Uroporphyrinogen decarboxylase (URO-D)" evidence="1">
    <location>
        <begin position="26"/>
        <end position="321"/>
    </location>
</feature>
<dbReference type="Gene3D" id="3.20.20.210">
    <property type="match status" value="1"/>
</dbReference>
<accession>D5EDG5</accession>
<dbReference type="RefSeq" id="WP_013047863.1">
    <property type="nucleotide sequence ID" value="NC_014011.1"/>
</dbReference>
<dbReference type="PANTHER" id="PTHR47099">
    <property type="entry name" value="METHYLCOBAMIDE:COM METHYLTRANSFERASE MTBA"/>
    <property type="match status" value="1"/>
</dbReference>
<reference evidence="2 3" key="1">
    <citation type="journal article" date="2010" name="Stand. Genomic Sci.">
        <title>Complete genome sequence of Aminobacterium colombiense type strain (ALA-1).</title>
        <authorList>
            <person name="Chertkov O."/>
            <person name="Sikorski J."/>
            <person name="Brambilla E."/>
            <person name="Lapidus A."/>
            <person name="Copeland A."/>
            <person name="Glavina Del Rio T."/>
            <person name="Nolan M."/>
            <person name="Lucas S."/>
            <person name="Tice H."/>
            <person name="Cheng J.F."/>
            <person name="Han C."/>
            <person name="Detter J.C."/>
            <person name="Bruce D."/>
            <person name="Tapia R."/>
            <person name="Goodwin L."/>
            <person name="Pitluck S."/>
            <person name="Liolios K."/>
            <person name="Ivanova N."/>
            <person name="Mavromatis K."/>
            <person name="Ovchinnikova G."/>
            <person name="Pati A."/>
            <person name="Chen A."/>
            <person name="Palaniappan K."/>
            <person name="Land M."/>
            <person name="Hauser L."/>
            <person name="Chang Y.J."/>
            <person name="Jeffries C.D."/>
            <person name="Spring S."/>
            <person name="Rohde M."/>
            <person name="Goker M."/>
            <person name="Bristow J."/>
            <person name="Eisen J.A."/>
            <person name="Markowitz V."/>
            <person name="Hugenholtz P."/>
            <person name="Kyrpides N.C."/>
            <person name="Klenk H.P."/>
        </authorList>
    </citation>
    <scope>NUCLEOTIDE SEQUENCE [LARGE SCALE GENOMIC DNA]</scope>
    <source>
        <strain evidence="3">DSM 12261 / ALA-1</strain>
    </source>
</reference>
<dbReference type="STRING" id="572547.Amico_0456"/>
<protein>
    <submittedName>
        <fullName evidence="2">Uroporphyrinogen decarboxylase</fullName>
    </submittedName>
</protein>
<dbReference type="AlphaFoldDB" id="D5EDG5"/>
<evidence type="ECO:0000313" key="2">
    <source>
        <dbReference type="EMBL" id="ADE56597.1"/>
    </source>
</evidence>
<gene>
    <name evidence="2" type="ordered locus">Amico_0456</name>
</gene>
<evidence type="ECO:0000313" key="3">
    <source>
        <dbReference type="Proteomes" id="UP000002366"/>
    </source>
</evidence>
<dbReference type="GO" id="GO:0004853">
    <property type="term" value="F:uroporphyrinogen decarboxylase activity"/>
    <property type="evidence" value="ECO:0007669"/>
    <property type="project" value="InterPro"/>
</dbReference>
<sequence length="333" mass="38078">MKPIKRIEALLEGKRLETPAINLWKHFPPYDEDPKMLIKKTIQFQERFHWDFVKVTYQGLFSIQDWGSKIKWPTRDCEWPNTCAGVGVVTDYSIKNVEDWKKLHVLPMDEGSMKDTIDVAKGVIDHYKGEAPVVVTVFNSLTTAQKMSGDKMFIHMRQNPEAFREGIETITQTTINYVKELVNAGADGIFFASQLGNYDKMSVAEYETFGRPYDLSILEHAKKMWFNIMHMHGNAPMFEMMSQYPVQALNWHDRLVDIDLRKGRELCGDKILIGGVDEFTVLPNGSDDELKAQLLDALQQVSDGRIILGPGCCVPSSINEDRFELAKKLLLEL</sequence>
<dbReference type="InterPro" id="IPR038071">
    <property type="entry name" value="UROD/MetE-like_sf"/>
</dbReference>
<dbReference type="InterPro" id="IPR000257">
    <property type="entry name" value="Uroporphyrinogen_deCOase"/>
</dbReference>
<dbReference type="InterPro" id="IPR052024">
    <property type="entry name" value="Methanogen_methyltrans"/>
</dbReference>
<evidence type="ECO:0000259" key="1">
    <source>
        <dbReference type="Pfam" id="PF01208"/>
    </source>
</evidence>
<dbReference type="eggNOG" id="COG0407">
    <property type="taxonomic scope" value="Bacteria"/>
</dbReference>
<dbReference type="Pfam" id="PF01208">
    <property type="entry name" value="URO-D"/>
    <property type="match status" value="1"/>
</dbReference>
<dbReference type="PANTHER" id="PTHR47099:SF1">
    <property type="entry name" value="METHYLCOBAMIDE:COM METHYLTRANSFERASE MTBA"/>
    <property type="match status" value="1"/>
</dbReference>
<keyword evidence="3" id="KW-1185">Reference proteome</keyword>
<organism evidence="2 3">
    <name type="scientific">Aminobacterium colombiense (strain DSM 12261 / ALA-1)</name>
    <dbReference type="NCBI Taxonomy" id="572547"/>
    <lineage>
        <taxon>Bacteria</taxon>
        <taxon>Thermotogati</taxon>
        <taxon>Synergistota</taxon>
        <taxon>Synergistia</taxon>
        <taxon>Synergistales</taxon>
        <taxon>Aminobacteriaceae</taxon>
        <taxon>Aminobacterium</taxon>
    </lineage>
</organism>
<proteinExistence type="predicted"/>
<name>D5EDG5_AMICL</name>
<dbReference type="EMBL" id="CP001997">
    <property type="protein sequence ID" value="ADE56597.1"/>
    <property type="molecule type" value="Genomic_DNA"/>
</dbReference>
<dbReference type="OrthoDB" id="7375127at2"/>
<dbReference type="SUPFAM" id="SSF51726">
    <property type="entry name" value="UROD/MetE-like"/>
    <property type="match status" value="1"/>
</dbReference>